<reference evidence="6 7" key="1">
    <citation type="journal article" date="2011" name="Science">
        <title>The Selaginella genome identifies genetic changes associated with the evolution of vascular plants.</title>
        <authorList>
            <person name="Banks J.A."/>
            <person name="Nishiyama T."/>
            <person name="Hasebe M."/>
            <person name="Bowman J.L."/>
            <person name="Gribskov M."/>
            <person name="dePamphilis C."/>
            <person name="Albert V.A."/>
            <person name="Aono N."/>
            <person name="Aoyama T."/>
            <person name="Ambrose B.A."/>
            <person name="Ashton N.W."/>
            <person name="Axtell M.J."/>
            <person name="Barker E."/>
            <person name="Barker M.S."/>
            <person name="Bennetzen J.L."/>
            <person name="Bonawitz N.D."/>
            <person name="Chapple C."/>
            <person name="Cheng C."/>
            <person name="Correa L.G."/>
            <person name="Dacre M."/>
            <person name="DeBarry J."/>
            <person name="Dreyer I."/>
            <person name="Elias M."/>
            <person name="Engstrom E.M."/>
            <person name="Estelle M."/>
            <person name="Feng L."/>
            <person name="Finet C."/>
            <person name="Floyd S.K."/>
            <person name="Frommer W.B."/>
            <person name="Fujita T."/>
            <person name="Gramzow L."/>
            <person name="Gutensohn M."/>
            <person name="Harholt J."/>
            <person name="Hattori M."/>
            <person name="Heyl A."/>
            <person name="Hirai T."/>
            <person name="Hiwatashi Y."/>
            <person name="Ishikawa M."/>
            <person name="Iwata M."/>
            <person name="Karol K.G."/>
            <person name="Koehler B."/>
            <person name="Kolukisaoglu U."/>
            <person name="Kubo M."/>
            <person name="Kurata T."/>
            <person name="Lalonde S."/>
            <person name="Li K."/>
            <person name="Li Y."/>
            <person name="Litt A."/>
            <person name="Lyons E."/>
            <person name="Manning G."/>
            <person name="Maruyama T."/>
            <person name="Michael T.P."/>
            <person name="Mikami K."/>
            <person name="Miyazaki S."/>
            <person name="Morinaga S."/>
            <person name="Murata T."/>
            <person name="Mueller-Roeber B."/>
            <person name="Nelson D.R."/>
            <person name="Obara M."/>
            <person name="Oguri Y."/>
            <person name="Olmstead R.G."/>
            <person name="Onodera N."/>
            <person name="Petersen B.L."/>
            <person name="Pils B."/>
            <person name="Prigge M."/>
            <person name="Rensing S.A."/>
            <person name="Riano-Pachon D.M."/>
            <person name="Roberts A.W."/>
            <person name="Sato Y."/>
            <person name="Scheller H.V."/>
            <person name="Schulz B."/>
            <person name="Schulz C."/>
            <person name="Shakirov E.V."/>
            <person name="Shibagaki N."/>
            <person name="Shinohara N."/>
            <person name="Shippen D.E."/>
            <person name="Soerensen I."/>
            <person name="Sotooka R."/>
            <person name="Sugimoto N."/>
            <person name="Sugita M."/>
            <person name="Sumikawa N."/>
            <person name="Tanurdzic M."/>
            <person name="Theissen G."/>
            <person name="Ulvskov P."/>
            <person name="Wakazuki S."/>
            <person name="Weng J.K."/>
            <person name="Willats W.W."/>
            <person name="Wipf D."/>
            <person name="Wolf P.G."/>
            <person name="Yang L."/>
            <person name="Zimmer A.D."/>
            <person name="Zhu Q."/>
            <person name="Mitros T."/>
            <person name="Hellsten U."/>
            <person name="Loque D."/>
            <person name="Otillar R."/>
            <person name="Salamov A."/>
            <person name="Schmutz J."/>
            <person name="Shapiro H."/>
            <person name="Lindquist E."/>
            <person name="Lucas S."/>
            <person name="Rokhsar D."/>
            <person name="Grigoriev I.V."/>
        </authorList>
    </citation>
    <scope>NUCLEOTIDE SEQUENCE [LARGE SCALE GENOMIC DNA]</scope>
</reference>
<evidence type="ECO:0000256" key="2">
    <source>
        <dbReference type="ARBA" id="ARBA00022676"/>
    </source>
</evidence>
<evidence type="ECO:0000256" key="1">
    <source>
        <dbReference type="ARBA" id="ARBA00004606"/>
    </source>
</evidence>
<dbReference type="InParanoid" id="D8RGW1"/>
<proteinExistence type="predicted"/>
<name>D8RGW1_SELML</name>
<dbReference type="FunCoup" id="D8RGW1">
    <property type="interactions" value="175"/>
</dbReference>
<dbReference type="PANTHER" id="PTHR31042">
    <property type="entry name" value="CORE-2/I-BRANCHING BETA-1,6-N-ACETYLGLUCOSAMINYLTRANSFERASE FAMILY PROTEIN-RELATED"/>
    <property type="match status" value="1"/>
</dbReference>
<accession>D8RGW1</accession>
<keyword evidence="2" id="KW-0328">Glycosyltransferase</keyword>
<comment type="subcellular location">
    <subcellularLocation>
        <location evidence="1">Membrane</location>
        <topology evidence="1">Single-pass type II membrane protein</topology>
    </subcellularLocation>
</comment>
<keyword evidence="5" id="KW-0325">Glycoprotein</keyword>
<dbReference type="Gramene" id="EFJ28434">
    <property type="protein sequence ID" value="EFJ28434"/>
    <property type="gene ID" value="SELMODRAFT_65497"/>
</dbReference>
<dbReference type="InterPro" id="IPR003406">
    <property type="entry name" value="Glyco_trans_14"/>
</dbReference>
<evidence type="ECO:0000256" key="4">
    <source>
        <dbReference type="ARBA" id="ARBA00023136"/>
    </source>
</evidence>
<dbReference type="OMA" id="KYCKKKP"/>
<evidence type="ECO:0000256" key="3">
    <source>
        <dbReference type="ARBA" id="ARBA00022679"/>
    </source>
</evidence>
<feature type="non-terminal residue" evidence="6">
    <location>
        <position position="299"/>
    </location>
</feature>
<keyword evidence="4" id="KW-0472">Membrane</keyword>
<organism evidence="7">
    <name type="scientific">Selaginella moellendorffii</name>
    <name type="common">Spikemoss</name>
    <dbReference type="NCBI Taxonomy" id="88036"/>
    <lineage>
        <taxon>Eukaryota</taxon>
        <taxon>Viridiplantae</taxon>
        <taxon>Streptophyta</taxon>
        <taxon>Embryophyta</taxon>
        <taxon>Tracheophyta</taxon>
        <taxon>Lycopodiopsida</taxon>
        <taxon>Selaginellales</taxon>
        <taxon>Selaginellaceae</taxon>
        <taxon>Selaginella</taxon>
    </lineage>
</organism>
<dbReference type="EMBL" id="GL377579">
    <property type="protein sequence ID" value="EFJ28434.1"/>
    <property type="molecule type" value="Genomic_DNA"/>
</dbReference>
<dbReference type="eggNOG" id="ENOG502QS7F">
    <property type="taxonomic scope" value="Eukaryota"/>
</dbReference>
<dbReference type="HOGENOM" id="CLU_035559_3_0_1"/>
<evidence type="ECO:0000313" key="7">
    <source>
        <dbReference type="Proteomes" id="UP000001514"/>
    </source>
</evidence>
<sequence>KPKLAFLFLARNRMPLDFLWQRFFEGAKDQEFSVYIHARPGFVYNKETTDCIYFYNRQLPNSILVEWGEASMIEAERLLLAKAFEDSSNERFLLLSESCVPLYSFTFIYEYLMASPKSFVDSFRDRKENRYNPVMAPVISRANWRKGSQWFVLLRNHAEAVARDQEIFLRFRDHCKRGALPEFWREYSVVKHSFPRRNCVPDEHYVQTVLSIKGFDDELERRSLTYSLWKYAGRRKERQGWHPVTFSDASMKLVREIQAIDNIKFETEGRVEWCSVAGDPRPCFLFGRKFTKAAGLKLL</sequence>
<evidence type="ECO:0000256" key="5">
    <source>
        <dbReference type="ARBA" id="ARBA00023180"/>
    </source>
</evidence>
<dbReference type="InterPro" id="IPR044174">
    <property type="entry name" value="BC10-like"/>
</dbReference>
<evidence type="ECO:0000313" key="6">
    <source>
        <dbReference type="EMBL" id="EFJ28434.1"/>
    </source>
</evidence>
<gene>
    <name evidence="6" type="ORF">SELMODRAFT_65497</name>
</gene>
<dbReference type="AlphaFoldDB" id="D8RGW1"/>
<keyword evidence="3" id="KW-0808">Transferase</keyword>
<keyword evidence="7" id="KW-1185">Reference proteome</keyword>
<dbReference type="GO" id="GO:0016020">
    <property type="term" value="C:membrane"/>
    <property type="evidence" value="ECO:0007669"/>
    <property type="project" value="UniProtKB-SubCell"/>
</dbReference>
<protein>
    <submittedName>
        <fullName evidence="6">Uncharacterized protein</fullName>
    </submittedName>
</protein>
<dbReference type="PANTHER" id="PTHR31042:SF145">
    <property type="entry name" value="CORE-2_I-BRANCHING BETA-1,6-N-ACETYLGLUCOSAMINYLTRANSFERASE FAMILY PROTEIN"/>
    <property type="match status" value="1"/>
</dbReference>
<dbReference type="KEGG" id="smo:SELMODRAFT_65497"/>
<dbReference type="Pfam" id="PF02485">
    <property type="entry name" value="Branch"/>
    <property type="match status" value="1"/>
</dbReference>
<dbReference type="Proteomes" id="UP000001514">
    <property type="component" value="Unassembled WGS sequence"/>
</dbReference>
<dbReference type="GO" id="GO:0016757">
    <property type="term" value="F:glycosyltransferase activity"/>
    <property type="evidence" value="ECO:0007669"/>
    <property type="project" value="UniProtKB-KW"/>
</dbReference>
<feature type="non-terminal residue" evidence="6">
    <location>
        <position position="1"/>
    </location>
</feature>